<feature type="chain" id="PRO_5013943868" evidence="1">
    <location>
        <begin position="24"/>
        <end position="314"/>
    </location>
</feature>
<keyword evidence="2" id="KW-0449">Lipoprotein</keyword>
<dbReference type="RefSeq" id="WP_100211833.1">
    <property type="nucleotide sequence ID" value="NZ_CP138495.1"/>
</dbReference>
<dbReference type="EMBL" id="LT634361">
    <property type="protein sequence ID" value="SFZ84820.1"/>
    <property type="molecule type" value="Genomic_DNA"/>
</dbReference>
<gene>
    <name evidence="2" type="ORF">MARIT_2925</name>
</gene>
<evidence type="ECO:0000256" key="1">
    <source>
        <dbReference type="SAM" id="SignalP"/>
    </source>
</evidence>
<dbReference type="SUPFAM" id="SSF48452">
    <property type="entry name" value="TPR-like"/>
    <property type="match status" value="1"/>
</dbReference>
<dbReference type="InterPro" id="IPR011990">
    <property type="entry name" value="TPR-like_helical_dom_sf"/>
</dbReference>
<evidence type="ECO:0000313" key="2">
    <source>
        <dbReference type="EMBL" id="SFZ84820.1"/>
    </source>
</evidence>
<sequence length="314" mass="36636">MKIIYNVKLVLALIMFASTFLSCKKSSSEMRNKVSVLEKKNKNDEKTILQTCSLKKLDTKISLLEDSDKGLYLFIKEKERSLEKTLNLENFNEVSSVKLQCNSDETFQVIFSEKLGNSYQNTIHHFRKSAHSIFNLNTIYIQISNRDKVTLLYTEIKPVKISNYNASIPMESEYKKIYTFSGFQENKTPSIDDFFQKIEVHKGEKNTLKNISNEFVLDFLLENIAIDKNNLSKYNNIAYYLEQSGLYTEAIYLLERIIKQYPNRTVAYINLGDSYWGVGSFEKAKKTYQTYVKQMQKKGKEVIIPKRVLERIVK</sequence>
<dbReference type="OrthoDB" id="2677145at2"/>
<dbReference type="Pfam" id="PF14559">
    <property type="entry name" value="TPR_19"/>
    <property type="match status" value="1"/>
</dbReference>
<dbReference type="GeneID" id="47724370"/>
<dbReference type="Proteomes" id="UP000231564">
    <property type="component" value="Chromosome MARIT"/>
</dbReference>
<name>A0A2H1ED07_9FLAO</name>
<accession>A0A2H1ED07</accession>
<evidence type="ECO:0000313" key="3">
    <source>
        <dbReference type="Proteomes" id="UP000231564"/>
    </source>
</evidence>
<feature type="signal peptide" evidence="1">
    <location>
        <begin position="1"/>
        <end position="23"/>
    </location>
</feature>
<protein>
    <submittedName>
        <fullName evidence="2">Probable lipoprotein</fullName>
    </submittedName>
</protein>
<dbReference type="PROSITE" id="PS51257">
    <property type="entry name" value="PROKAR_LIPOPROTEIN"/>
    <property type="match status" value="1"/>
</dbReference>
<keyword evidence="1" id="KW-0732">Signal</keyword>
<dbReference type="AlphaFoldDB" id="A0A2H1ED07"/>
<dbReference type="KEGG" id="tmar:MARIT_2925"/>
<proteinExistence type="predicted"/>
<organism evidence="2 3">
    <name type="scientific">Tenacibaculum maritimum NCIMB 2154</name>
    <dbReference type="NCBI Taxonomy" id="1349785"/>
    <lineage>
        <taxon>Bacteria</taxon>
        <taxon>Pseudomonadati</taxon>
        <taxon>Bacteroidota</taxon>
        <taxon>Flavobacteriia</taxon>
        <taxon>Flavobacteriales</taxon>
        <taxon>Flavobacteriaceae</taxon>
        <taxon>Tenacibaculum</taxon>
    </lineage>
</organism>
<keyword evidence="3" id="KW-1185">Reference proteome</keyword>
<dbReference type="Gene3D" id="1.25.40.10">
    <property type="entry name" value="Tetratricopeptide repeat domain"/>
    <property type="match status" value="1"/>
</dbReference>
<reference evidence="2 3" key="1">
    <citation type="submission" date="2016-11" db="EMBL/GenBank/DDBJ databases">
        <authorList>
            <person name="Jaros S."/>
            <person name="Januszkiewicz K."/>
            <person name="Wedrychowicz H."/>
        </authorList>
    </citation>
    <scope>NUCLEOTIDE SEQUENCE [LARGE SCALE GENOMIC DNA]</scope>
    <source>
        <strain evidence="2">NCIMB 2154T</strain>
    </source>
</reference>